<protein>
    <recommendedName>
        <fullName evidence="3">HEAT repeat domain-containing protein</fullName>
    </recommendedName>
</protein>
<dbReference type="OrthoDB" id="5816502at2"/>
<reference evidence="1 2" key="1">
    <citation type="submission" date="2012-12" db="EMBL/GenBank/DDBJ databases">
        <title>Genome Assembly of Photobacterium sp. AK15.</title>
        <authorList>
            <person name="Khatri I."/>
            <person name="Vaidya B."/>
            <person name="Srinivas T.N.R."/>
            <person name="Subramanian S."/>
            <person name="Pinnaka A."/>
        </authorList>
    </citation>
    <scope>NUCLEOTIDE SEQUENCE [LARGE SCALE GENOMIC DNA]</scope>
    <source>
        <strain evidence="1 2">AK15</strain>
    </source>
</reference>
<accession>L8JG27</accession>
<keyword evidence="2" id="KW-1185">Reference proteome</keyword>
<evidence type="ECO:0000313" key="2">
    <source>
        <dbReference type="Proteomes" id="UP000011134"/>
    </source>
</evidence>
<dbReference type="AlphaFoldDB" id="L8JG27"/>
<proteinExistence type="predicted"/>
<dbReference type="Proteomes" id="UP000011134">
    <property type="component" value="Unassembled WGS sequence"/>
</dbReference>
<sequence>MESKQAVSLMQTLLVNLLQQRQWSAAAPIAKWLSVNGDEAACALCPQIYNHLSLFDEALQALAMVPINMRRQPVVRRAEAVTLFELGYPQLAKEVLLSAVSGDYRELAA</sequence>
<dbReference type="RefSeq" id="WP_007462650.1">
    <property type="nucleotide sequence ID" value="NZ_AMZO01000003.1"/>
</dbReference>
<dbReference type="EMBL" id="AMZO01000003">
    <property type="protein sequence ID" value="ELR67213.1"/>
    <property type="molecule type" value="Genomic_DNA"/>
</dbReference>
<dbReference type="PATRIC" id="fig|1056511.3.peg.783"/>
<comment type="caution">
    <text evidence="1">The sequence shown here is derived from an EMBL/GenBank/DDBJ whole genome shotgun (WGS) entry which is preliminary data.</text>
</comment>
<gene>
    <name evidence="1" type="ORF">C942_02721</name>
</gene>
<organism evidence="1 2">
    <name type="scientific">Photobacterium marinum</name>
    <dbReference type="NCBI Taxonomy" id="1056511"/>
    <lineage>
        <taxon>Bacteria</taxon>
        <taxon>Pseudomonadati</taxon>
        <taxon>Pseudomonadota</taxon>
        <taxon>Gammaproteobacteria</taxon>
        <taxon>Vibrionales</taxon>
        <taxon>Vibrionaceae</taxon>
        <taxon>Photobacterium</taxon>
    </lineage>
</organism>
<evidence type="ECO:0008006" key="3">
    <source>
        <dbReference type="Google" id="ProtNLM"/>
    </source>
</evidence>
<name>L8JG27_9GAMM</name>
<evidence type="ECO:0000313" key="1">
    <source>
        <dbReference type="EMBL" id="ELR67213.1"/>
    </source>
</evidence>